<dbReference type="OrthoDB" id="341259at2759"/>
<proteinExistence type="predicted"/>
<dbReference type="Proteomes" id="UP000234474">
    <property type="component" value="Unassembled WGS sequence"/>
</dbReference>
<dbReference type="VEuPathDB" id="FungiDB:P174DRAFT_435796"/>
<sequence length="216" mass="24915">MWDYRTLRFLPEQGVLGSARPRDCTRASPEQLKARKTTREAAIAVWWTAHSVTVYCPFCHRTHNHGIRHSANDEESGRLILGDRGQYTYRGPSLEHCESRRAHCNHDIPVDVEYTILFPFEADPRVEGLSFEIEILFPSPLNERRERFRTIGLDMEGDAPAGKSAIYEPEEERQLHTRLQCMEIEEDVDFDVLLKTGDKEWTQPKDAEGPIISHTP</sequence>
<dbReference type="GeneID" id="36533282"/>
<protein>
    <submittedName>
        <fullName evidence="1">Uncharacterized protein</fullName>
    </submittedName>
</protein>
<dbReference type="EMBL" id="MSZS01000011">
    <property type="protein sequence ID" value="PKX89102.1"/>
    <property type="molecule type" value="Genomic_DNA"/>
</dbReference>
<evidence type="ECO:0000313" key="2">
    <source>
        <dbReference type="Proteomes" id="UP000234474"/>
    </source>
</evidence>
<organism evidence="1 2">
    <name type="scientific">Aspergillus novofumigatus (strain IBT 16806)</name>
    <dbReference type="NCBI Taxonomy" id="1392255"/>
    <lineage>
        <taxon>Eukaryota</taxon>
        <taxon>Fungi</taxon>
        <taxon>Dikarya</taxon>
        <taxon>Ascomycota</taxon>
        <taxon>Pezizomycotina</taxon>
        <taxon>Eurotiomycetes</taxon>
        <taxon>Eurotiomycetidae</taxon>
        <taxon>Eurotiales</taxon>
        <taxon>Aspergillaceae</taxon>
        <taxon>Aspergillus</taxon>
        <taxon>Aspergillus subgen. Fumigati</taxon>
    </lineage>
</organism>
<accession>A0A2I1BUR4</accession>
<name>A0A2I1BUR4_ASPN1</name>
<comment type="caution">
    <text evidence="1">The sequence shown here is derived from an EMBL/GenBank/DDBJ whole genome shotgun (WGS) entry which is preliminary data.</text>
</comment>
<reference evidence="2" key="1">
    <citation type="journal article" date="2018" name="Proc. Natl. Acad. Sci. U.S.A.">
        <title>Linking secondary metabolites to gene clusters through genome sequencing of six diverse Aspergillus species.</title>
        <authorList>
            <person name="Kaerboelling I."/>
            <person name="Vesth T.C."/>
            <person name="Frisvad J.C."/>
            <person name="Nybo J.L."/>
            <person name="Theobald S."/>
            <person name="Kuo A."/>
            <person name="Bowyer P."/>
            <person name="Matsuda Y."/>
            <person name="Mondo S."/>
            <person name="Lyhne E.K."/>
            <person name="Kogle M.E."/>
            <person name="Clum A."/>
            <person name="Lipzen A."/>
            <person name="Salamov A."/>
            <person name="Ngan C.Y."/>
            <person name="Daum C."/>
            <person name="Chiniquy J."/>
            <person name="Barry K."/>
            <person name="LaButti K."/>
            <person name="Haridas S."/>
            <person name="Simmons B.A."/>
            <person name="Magnuson J.K."/>
            <person name="Mortensen U.H."/>
            <person name="Larsen T.O."/>
            <person name="Grigoriev I.V."/>
            <person name="Baker S.E."/>
            <person name="Andersen M.R."/>
        </authorList>
    </citation>
    <scope>NUCLEOTIDE SEQUENCE [LARGE SCALE GENOMIC DNA]</scope>
    <source>
        <strain evidence="2">IBT 16806</strain>
    </source>
</reference>
<dbReference type="RefSeq" id="XP_024677697.1">
    <property type="nucleotide sequence ID" value="XM_024825957.1"/>
</dbReference>
<dbReference type="AlphaFoldDB" id="A0A2I1BUR4"/>
<evidence type="ECO:0000313" key="1">
    <source>
        <dbReference type="EMBL" id="PKX89102.1"/>
    </source>
</evidence>
<gene>
    <name evidence="1" type="ORF">P174DRAFT_435796</name>
</gene>
<keyword evidence="2" id="KW-1185">Reference proteome</keyword>